<accession>A0AAV6JCP7</accession>
<dbReference type="CDD" id="cd01650">
    <property type="entry name" value="RT_nLTR_like"/>
    <property type="match status" value="1"/>
</dbReference>
<dbReference type="CDD" id="cd06222">
    <property type="entry name" value="RNase_H_like"/>
    <property type="match status" value="1"/>
</dbReference>
<dbReference type="GO" id="GO:0004523">
    <property type="term" value="F:RNA-DNA hybrid ribonuclease activity"/>
    <property type="evidence" value="ECO:0007669"/>
    <property type="project" value="InterPro"/>
</dbReference>
<dbReference type="Gene3D" id="3.30.420.10">
    <property type="entry name" value="Ribonuclease H-like superfamily/Ribonuclease H"/>
    <property type="match status" value="1"/>
</dbReference>
<dbReference type="Pfam" id="PF00078">
    <property type="entry name" value="RVT_1"/>
    <property type="match status" value="1"/>
</dbReference>
<dbReference type="InterPro" id="IPR000477">
    <property type="entry name" value="RT_dom"/>
</dbReference>
<dbReference type="Pfam" id="PF13456">
    <property type="entry name" value="RVT_3"/>
    <property type="match status" value="1"/>
</dbReference>
<dbReference type="InterPro" id="IPR012337">
    <property type="entry name" value="RNaseH-like_sf"/>
</dbReference>
<dbReference type="AlphaFoldDB" id="A0AAV6JCP7"/>
<keyword evidence="3" id="KW-1185">Reference proteome</keyword>
<evidence type="ECO:0000259" key="1">
    <source>
        <dbReference type="PROSITE" id="PS50878"/>
    </source>
</evidence>
<dbReference type="SUPFAM" id="SSF53098">
    <property type="entry name" value="Ribonuclease H-like"/>
    <property type="match status" value="1"/>
</dbReference>
<dbReference type="InterPro" id="IPR026960">
    <property type="entry name" value="RVT-Znf"/>
</dbReference>
<dbReference type="PANTHER" id="PTHR33116">
    <property type="entry name" value="REVERSE TRANSCRIPTASE ZINC-BINDING DOMAIN-CONTAINING PROTEIN-RELATED-RELATED"/>
    <property type="match status" value="1"/>
</dbReference>
<proteinExistence type="predicted"/>
<comment type="caution">
    <text evidence="2">The sequence shown here is derived from an EMBL/GenBank/DDBJ whole genome shotgun (WGS) entry which is preliminary data.</text>
</comment>
<organism evidence="2 3">
    <name type="scientific">Rhododendron griersonianum</name>
    <dbReference type="NCBI Taxonomy" id="479676"/>
    <lineage>
        <taxon>Eukaryota</taxon>
        <taxon>Viridiplantae</taxon>
        <taxon>Streptophyta</taxon>
        <taxon>Embryophyta</taxon>
        <taxon>Tracheophyta</taxon>
        <taxon>Spermatophyta</taxon>
        <taxon>Magnoliopsida</taxon>
        <taxon>eudicotyledons</taxon>
        <taxon>Gunneridae</taxon>
        <taxon>Pentapetalae</taxon>
        <taxon>asterids</taxon>
        <taxon>Ericales</taxon>
        <taxon>Ericaceae</taxon>
        <taxon>Ericoideae</taxon>
        <taxon>Rhodoreae</taxon>
        <taxon>Rhododendron</taxon>
    </lineage>
</organism>
<gene>
    <name evidence="2" type="ORF">RHGRI_024523</name>
</gene>
<dbReference type="PROSITE" id="PS50878">
    <property type="entry name" value="RT_POL"/>
    <property type="match status" value="1"/>
</dbReference>
<sequence>MFTLCKKLKGCKDKLKDWSRRKFGDLRLQIAMLKDQLVGIQKQLEQGFNPECIEVEKELTRRLEDLWQKDSMFWHQRSRIKWLQMGDRNSRFFHLSTIQRRQRNQIVRLRDGSGTWRSEAKEVAGVIKAHFQVLYDAPPNRDFEEILSLIDPVVTAEMNAKLVKAPNCEEIRLATFQLGPLKAPGSDGFPGLFFQSYWEIVGNDVTEAVKSFFQNGVLLREWNQTNVTLIPKVKNPESMSHFRPISLCRFIYKVISKVLANRLQPFMHGLISEQQSAFIPGRQIQDNIIIAHEVFHFLKHKKSGRKASVAVKLDLNKAYDRVCWDFLLKVLEKLGFEEKWIDWISQCVCTVKYSIHANGGQVCVVEPKRGLRQGDPISPYLFLMVADVLSTMLQKAVINKSLAGIKMKKQCPVVSHLFFADDSLIFLEANSWYCSNLRQILGCFSEASGLSVNLHKSSVMFSANASHSTRDELKGILEMKDMDKNSKYLGLPTSWGKSKKESMGFIRDNILGKIKGWSNKDLNQAGKEILIKSVIQPIPMYPFMCFKAPNSLCSQLNSVISNFWWENGDNGGKIHWGSWKKLTDQKEMGGMGFKDFASFNIALLAKQYWRLINSPEALWVKVLKGLYFPNCSSLDAKRGPSPSWIWCSLVEGMALLKEGLRWNVGNGDSIDFWRDRWIPNLPGEKVQSIPSHHGQWAKVSEFIDSNTHNWDMDKLLNVISSEEARAISRIPISYSNGVDKIIWVHTSSGNYSVKSGYCQVKTAVSKGICSPPSTSYTPPKSMWTRLWAVPTAPKVRLFMWKVVRNWVACKSNLYRRKCAQVPLCPICETESESIEHILFRCPWTKAVWFGSGKAFWVLENSIISADKWMEDLLCGTLAKEATPEIVGAIFQICWAIWKARNECNFQGKLPNPITTIQKAEMANGDYLQAAYMVGKIVVPIQRDNSSWSPPPPGVLKINVDGAFSSSRGVAAFGVIARDSSGIAQFWRCGKVKVSSACAIEAWALRIACNSVIDADYSQVIFESDSQVVMQSVQGRTNCPWEIYTVVEDIKTWAKGRNWSFIWAGRMKNKAAHWLASYSINSCSSIQLGCIPPEFDSILRKDCNS</sequence>
<dbReference type="Pfam" id="PF13966">
    <property type="entry name" value="zf-RVT"/>
    <property type="match status" value="1"/>
</dbReference>
<dbReference type="InterPro" id="IPR044730">
    <property type="entry name" value="RNase_H-like_dom_plant"/>
</dbReference>
<dbReference type="SUPFAM" id="SSF56672">
    <property type="entry name" value="DNA/RNA polymerases"/>
    <property type="match status" value="1"/>
</dbReference>
<feature type="domain" description="Reverse transcriptase" evidence="1">
    <location>
        <begin position="211"/>
        <end position="493"/>
    </location>
</feature>
<dbReference type="PANTHER" id="PTHR33116:SF86">
    <property type="entry name" value="REVERSE TRANSCRIPTASE DOMAIN-CONTAINING PROTEIN"/>
    <property type="match status" value="1"/>
</dbReference>
<dbReference type="InterPro" id="IPR036397">
    <property type="entry name" value="RNaseH_sf"/>
</dbReference>
<dbReference type="GO" id="GO:0003676">
    <property type="term" value="F:nucleic acid binding"/>
    <property type="evidence" value="ECO:0007669"/>
    <property type="project" value="InterPro"/>
</dbReference>
<protein>
    <recommendedName>
        <fullName evidence="1">Reverse transcriptase domain-containing protein</fullName>
    </recommendedName>
</protein>
<evidence type="ECO:0000313" key="3">
    <source>
        <dbReference type="Proteomes" id="UP000823749"/>
    </source>
</evidence>
<dbReference type="InterPro" id="IPR043502">
    <property type="entry name" value="DNA/RNA_pol_sf"/>
</dbReference>
<evidence type="ECO:0000313" key="2">
    <source>
        <dbReference type="EMBL" id="KAG5537110.1"/>
    </source>
</evidence>
<reference evidence="2" key="1">
    <citation type="submission" date="2020-08" db="EMBL/GenBank/DDBJ databases">
        <title>Plant Genome Project.</title>
        <authorList>
            <person name="Zhang R.-G."/>
        </authorList>
    </citation>
    <scope>NUCLEOTIDE SEQUENCE</scope>
    <source>
        <strain evidence="2">WSP0</strain>
        <tissue evidence="2">Leaf</tissue>
    </source>
</reference>
<name>A0AAV6JCP7_9ERIC</name>
<dbReference type="InterPro" id="IPR002156">
    <property type="entry name" value="RNaseH_domain"/>
</dbReference>
<dbReference type="EMBL" id="JACTNZ010000008">
    <property type="protein sequence ID" value="KAG5537110.1"/>
    <property type="molecule type" value="Genomic_DNA"/>
</dbReference>
<dbReference type="Proteomes" id="UP000823749">
    <property type="component" value="Chromosome 8"/>
</dbReference>